<protein>
    <submittedName>
        <fullName evidence="2">Uncharacterized protein</fullName>
    </submittedName>
</protein>
<proteinExistence type="predicted"/>
<gene>
    <name evidence="2" type="ORF">GCM10009867_37260</name>
</gene>
<evidence type="ECO:0000313" key="2">
    <source>
        <dbReference type="EMBL" id="GAA2739781.1"/>
    </source>
</evidence>
<dbReference type="EMBL" id="BAAARN010000005">
    <property type="protein sequence ID" value="GAA2739781.1"/>
    <property type="molecule type" value="Genomic_DNA"/>
</dbReference>
<evidence type="ECO:0000256" key="1">
    <source>
        <dbReference type="SAM" id="MobiDB-lite"/>
    </source>
</evidence>
<feature type="region of interest" description="Disordered" evidence="1">
    <location>
        <begin position="50"/>
        <end position="69"/>
    </location>
</feature>
<keyword evidence="3" id="KW-1185">Reference proteome</keyword>
<sequence>MLSPVRVRAAHPPPPGGDRGRVSGMSRPTTVPAFSLVALTAVLLTGGCGSSSDTATTRTVTSSSSSASSYPITIERSGGIAGFADKVVVEQDGSATVTTKSGTSTCTVGPETLTALARTATAGATGSTTTAPPGADAMVVTLTTSRGTMALDEGDLPGTAPEVGALLEDLARSAAERTTCR</sequence>
<reference evidence="3" key="1">
    <citation type="journal article" date="2019" name="Int. J. Syst. Evol. Microbiol.">
        <title>The Global Catalogue of Microorganisms (GCM) 10K type strain sequencing project: providing services to taxonomists for standard genome sequencing and annotation.</title>
        <authorList>
            <consortium name="The Broad Institute Genomics Platform"/>
            <consortium name="The Broad Institute Genome Sequencing Center for Infectious Disease"/>
            <person name="Wu L."/>
            <person name="Ma J."/>
        </authorList>
    </citation>
    <scope>NUCLEOTIDE SEQUENCE [LARGE SCALE GENOMIC DNA]</scope>
    <source>
        <strain evidence="3">JCM 16378</strain>
    </source>
</reference>
<accession>A0ABP6HBI1</accession>
<dbReference type="Proteomes" id="UP001501326">
    <property type="component" value="Unassembled WGS sequence"/>
</dbReference>
<comment type="caution">
    <text evidence="2">The sequence shown here is derived from an EMBL/GenBank/DDBJ whole genome shotgun (WGS) entry which is preliminary data.</text>
</comment>
<evidence type="ECO:0000313" key="3">
    <source>
        <dbReference type="Proteomes" id="UP001501326"/>
    </source>
</evidence>
<organism evidence="2 3">
    <name type="scientific">Pedococcus aerophilus</name>
    <dbReference type="NCBI Taxonomy" id="436356"/>
    <lineage>
        <taxon>Bacteria</taxon>
        <taxon>Bacillati</taxon>
        <taxon>Actinomycetota</taxon>
        <taxon>Actinomycetes</taxon>
        <taxon>Micrococcales</taxon>
        <taxon>Intrasporangiaceae</taxon>
        <taxon>Pedococcus</taxon>
    </lineage>
</organism>
<feature type="region of interest" description="Disordered" evidence="1">
    <location>
        <begin position="1"/>
        <end position="27"/>
    </location>
</feature>
<name>A0ABP6HBI1_9MICO</name>